<feature type="compositionally biased region" description="Low complexity" evidence="1">
    <location>
        <begin position="79"/>
        <end position="94"/>
    </location>
</feature>
<feature type="compositionally biased region" description="Basic residues" evidence="1">
    <location>
        <begin position="68"/>
        <end position="78"/>
    </location>
</feature>
<protein>
    <recommendedName>
        <fullName evidence="4">Myb-like domain-containing protein</fullName>
    </recommendedName>
</protein>
<dbReference type="OrthoDB" id="5399305at2759"/>
<organism evidence="2 3">
    <name type="scientific">Venturia inaequalis</name>
    <name type="common">Apple scab fungus</name>
    <dbReference type="NCBI Taxonomy" id="5025"/>
    <lineage>
        <taxon>Eukaryota</taxon>
        <taxon>Fungi</taxon>
        <taxon>Dikarya</taxon>
        <taxon>Ascomycota</taxon>
        <taxon>Pezizomycotina</taxon>
        <taxon>Dothideomycetes</taxon>
        <taxon>Pleosporomycetidae</taxon>
        <taxon>Venturiales</taxon>
        <taxon>Venturiaceae</taxon>
        <taxon>Venturia</taxon>
    </lineage>
</organism>
<feature type="region of interest" description="Disordered" evidence="1">
    <location>
        <begin position="68"/>
        <end position="154"/>
    </location>
</feature>
<sequence length="338" mass="37722">MQSHQPLAPLTEGVRGGRKMAPTGGNRSWSEEEESYLLQTRMQKMPYKHIAAHLKKTELACRLHYHQLSHGSHRRKRTASLSSSSSSNGSVRHSPPQYHLNGDHHDEYASMHGIHNPYGSMNPLTSYPSNNSPGRSQHKLLLPKPRPLTPDDSAARMHGLRIHTGNNSPHGSSVDTDRLRQIYDAHRGNFWSAIASEYGSDVSPNHLEEVWRGAPGQPITPEDSPNSRALSIHPMLQPSPFPPFNNPMPQQYRKDYGPMTLPSSGPTPSDRFNYGMPQMSTPMAPMQPTWNPQMGGMHQRSVSQSWGNQLPATSINALLTEDKCPRQTDQRYTLGGHC</sequence>
<dbReference type="Proteomes" id="UP000433883">
    <property type="component" value="Unassembled WGS sequence"/>
</dbReference>
<dbReference type="CDD" id="cd00167">
    <property type="entry name" value="SANT"/>
    <property type="match status" value="1"/>
</dbReference>
<feature type="region of interest" description="Disordered" evidence="1">
    <location>
        <begin position="1"/>
        <end position="32"/>
    </location>
</feature>
<evidence type="ECO:0008006" key="4">
    <source>
        <dbReference type="Google" id="ProtNLM"/>
    </source>
</evidence>
<gene>
    <name evidence="2" type="ORF">BLS_003569</name>
</gene>
<dbReference type="AlphaFoldDB" id="A0A8H3UQ60"/>
<dbReference type="EMBL" id="WNWQ01000231">
    <property type="protein sequence ID" value="KAE9973507.1"/>
    <property type="molecule type" value="Genomic_DNA"/>
</dbReference>
<name>A0A8H3UQ60_VENIN</name>
<proteinExistence type="predicted"/>
<dbReference type="InterPro" id="IPR001005">
    <property type="entry name" value="SANT/Myb"/>
</dbReference>
<evidence type="ECO:0000313" key="3">
    <source>
        <dbReference type="Proteomes" id="UP000433883"/>
    </source>
</evidence>
<accession>A0A8H3UQ60</accession>
<feature type="compositionally biased region" description="Polar residues" evidence="1">
    <location>
        <begin position="122"/>
        <end position="135"/>
    </location>
</feature>
<reference evidence="2 3" key="1">
    <citation type="submission" date="2019-11" db="EMBL/GenBank/DDBJ databases">
        <title>Venturia inaequalis Genome Resource.</title>
        <authorList>
            <person name="Lichtner F.J."/>
        </authorList>
    </citation>
    <scope>NUCLEOTIDE SEQUENCE [LARGE SCALE GENOMIC DNA]</scope>
    <source>
        <strain evidence="2">Bline_iso_100314</strain>
    </source>
</reference>
<evidence type="ECO:0000256" key="1">
    <source>
        <dbReference type="SAM" id="MobiDB-lite"/>
    </source>
</evidence>
<evidence type="ECO:0000313" key="2">
    <source>
        <dbReference type="EMBL" id="KAE9973507.1"/>
    </source>
</evidence>
<comment type="caution">
    <text evidence="2">The sequence shown here is derived from an EMBL/GenBank/DDBJ whole genome shotgun (WGS) entry which is preliminary data.</text>
</comment>